<dbReference type="Proteomes" id="UP000824120">
    <property type="component" value="Chromosome 6"/>
</dbReference>
<keyword evidence="3" id="KW-1185">Reference proteome</keyword>
<sequence length="81" mass="9312">MAHFQVHGFLLIQNYDVIFVENFHLGSELVMMAKTSHFQGQMSLETGKPPILLIFVCYSSPSFLVFKNSYVIFAKIFHGRL</sequence>
<dbReference type="EMBL" id="JACXVP010000006">
    <property type="protein sequence ID" value="KAG5600583.1"/>
    <property type="molecule type" value="Genomic_DNA"/>
</dbReference>
<gene>
    <name evidence="2" type="ORF">H5410_031953</name>
</gene>
<keyword evidence="1" id="KW-1133">Transmembrane helix</keyword>
<evidence type="ECO:0000313" key="2">
    <source>
        <dbReference type="EMBL" id="KAG5600583.1"/>
    </source>
</evidence>
<accession>A0A9J5YLH3</accession>
<feature type="transmembrane region" description="Helical" evidence="1">
    <location>
        <begin position="51"/>
        <end position="73"/>
    </location>
</feature>
<evidence type="ECO:0000256" key="1">
    <source>
        <dbReference type="SAM" id="Phobius"/>
    </source>
</evidence>
<evidence type="ECO:0000313" key="3">
    <source>
        <dbReference type="Proteomes" id="UP000824120"/>
    </source>
</evidence>
<protein>
    <submittedName>
        <fullName evidence="2">Uncharacterized protein</fullName>
    </submittedName>
</protein>
<dbReference type="AlphaFoldDB" id="A0A9J5YLH3"/>
<keyword evidence="1" id="KW-0472">Membrane</keyword>
<organism evidence="2 3">
    <name type="scientific">Solanum commersonii</name>
    <name type="common">Commerson's wild potato</name>
    <name type="synonym">Commerson's nightshade</name>
    <dbReference type="NCBI Taxonomy" id="4109"/>
    <lineage>
        <taxon>Eukaryota</taxon>
        <taxon>Viridiplantae</taxon>
        <taxon>Streptophyta</taxon>
        <taxon>Embryophyta</taxon>
        <taxon>Tracheophyta</taxon>
        <taxon>Spermatophyta</taxon>
        <taxon>Magnoliopsida</taxon>
        <taxon>eudicotyledons</taxon>
        <taxon>Gunneridae</taxon>
        <taxon>Pentapetalae</taxon>
        <taxon>asterids</taxon>
        <taxon>lamiids</taxon>
        <taxon>Solanales</taxon>
        <taxon>Solanaceae</taxon>
        <taxon>Solanoideae</taxon>
        <taxon>Solaneae</taxon>
        <taxon>Solanum</taxon>
    </lineage>
</organism>
<comment type="caution">
    <text evidence="2">The sequence shown here is derived from an EMBL/GenBank/DDBJ whole genome shotgun (WGS) entry which is preliminary data.</text>
</comment>
<proteinExistence type="predicted"/>
<name>A0A9J5YLH3_SOLCO</name>
<reference evidence="2 3" key="1">
    <citation type="submission" date="2020-09" db="EMBL/GenBank/DDBJ databases">
        <title>De no assembly of potato wild relative species, Solanum commersonii.</title>
        <authorList>
            <person name="Cho K."/>
        </authorList>
    </citation>
    <scope>NUCLEOTIDE SEQUENCE [LARGE SCALE GENOMIC DNA]</scope>
    <source>
        <strain evidence="2">LZ3.2</strain>
        <tissue evidence="2">Leaf</tissue>
    </source>
</reference>
<keyword evidence="1" id="KW-0812">Transmembrane</keyword>